<keyword evidence="3" id="KW-1185">Reference proteome</keyword>
<name>A0AAV7Q397_PLEWA</name>
<feature type="region of interest" description="Disordered" evidence="1">
    <location>
        <begin position="1"/>
        <end position="45"/>
    </location>
</feature>
<comment type="caution">
    <text evidence="2">The sequence shown here is derived from an EMBL/GenBank/DDBJ whole genome shotgun (WGS) entry which is preliminary data.</text>
</comment>
<evidence type="ECO:0000256" key="1">
    <source>
        <dbReference type="SAM" id="MobiDB-lite"/>
    </source>
</evidence>
<evidence type="ECO:0000313" key="3">
    <source>
        <dbReference type="Proteomes" id="UP001066276"/>
    </source>
</evidence>
<accession>A0AAV7Q397</accession>
<evidence type="ECO:0000313" key="2">
    <source>
        <dbReference type="EMBL" id="KAJ1134640.1"/>
    </source>
</evidence>
<dbReference type="AlphaFoldDB" id="A0AAV7Q397"/>
<reference evidence="2" key="1">
    <citation type="journal article" date="2022" name="bioRxiv">
        <title>Sequencing and chromosome-scale assembly of the giantPleurodeles waltlgenome.</title>
        <authorList>
            <person name="Brown T."/>
            <person name="Elewa A."/>
            <person name="Iarovenko S."/>
            <person name="Subramanian E."/>
            <person name="Araus A.J."/>
            <person name="Petzold A."/>
            <person name="Susuki M."/>
            <person name="Suzuki K.-i.T."/>
            <person name="Hayashi T."/>
            <person name="Toyoda A."/>
            <person name="Oliveira C."/>
            <person name="Osipova E."/>
            <person name="Leigh N.D."/>
            <person name="Simon A."/>
            <person name="Yun M.H."/>
        </authorList>
    </citation>
    <scope>NUCLEOTIDE SEQUENCE</scope>
    <source>
        <strain evidence="2">20211129_DDA</strain>
        <tissue evidence="2">Liver</tissue>
    </source>
</reference>
<proteinExistence type="predicted"/>
<dbReference type="Proteomes" id="UP001066276">
    <property type="component" value="Chromosome 6"/>
</dbReference>
<organism evidence="2 3">
    <name type="scientific">Pleurodeles waltl</name>
    <name type="common">Iberian ribbed newt</name>
    <dbReference type="NCBI Taxonomy" id="8319"/>
    <lineage>
        <taxon>Eukaryota</taxon>
        <taxon>Metazoa</taxon>
        <taxon>Chordata</taxon>
        <taxon>Craniata</taxon>
        <taxon>Vertebrata</taxon>
        <taxon>Euteleostomi</taxon>
        <taxon>Amphibia</taxon>
        <taxon>Batrachia</taxon>
        <taxon>Caudata</taxon>
        <taxon>Salamandroidea</taxon>
        <taxon>Salamandridae</taxon>
        <taxon>Pleurodelinae</taxon>
        <taxon>Pleurodeles</taxon>
    </lineage>
</organism>
<protein>
    <submittedName>
        <fullName evidence="2">Uncharacterized protein</fullName>
    </submittedName>
</protein>
<gene>
    <name evidence="2" type="ORF">NDU88_001091</name>
</gene>
<sequence>MSPRGMASPPRSVAPLPSPCQPTPMLSPGQPAPLPTCQPTPKKAPLESVSAVILRSIHPLLCPVGIRKR</sequence>
<dbReference type="EMBL" id="JANPWB010000010">
    <property type="protein sequence ID" value="KAJ1134640.1"/>
    <property type="molecule type" value="Genomic_DNA"/>
</dbReference>